<evidence type="ECO:0000256" key="2">
    <source>
        <dbReference type="ARBA" id="ARBA00009261"/>
    </source>
</evidence>
<feature type="transmembrane region" description="Helical" evidence="8">
    <location>
        <begin position="67"/>
        <end position="93"/>
    </location>
</feature>
<evidence type="ECO:0000256" key="5">
    <source>
        <dbReference type="ARBA" id="ARBA00022692"/>
    </source>
</evidence>
<dbReference type="NCBIfam" id="TIGR00835">
    <property type="entry name" value="agcS"/>
    <property type="match status" value="1"/>
</dbReference>
<dbReference type="EMBL" id="JACYTO010000001">
    <property type="protein sequence ID" value="MBD8503032.1"/>
    <property type="molecule type" value="Genomic_DNA"/>
</dbReference>
<evidence type="ECO:0000256" key="1">
    <source>
        <dbReference type="ARBA" id="ARBA00004651"/>
    </source>
</evidence>
<dbReference type="InterPro" id="IPR001463">
    <property type="entry name" value="Na/Ala_symport"/>
</dbReference>
<dbReference type="Proteomes" id="UP000603602">
    <property type="component" value="Unassembled WGS sequence"/>
</dbReference>
<feature type="transmembrane region" description="Helical" evidence="8">
    <location>
        <begin position="215"/>
        <end position="236"/>
    </location>
</feature>
<feature type="transmembrane region" description="Helical" evidence="8">
    <location>
        <begin position="310"/>
        <end position="330"/>
    </location>
</feature>
<dbReference type="RefSeq" id="WP_187717770.1">
    <property type="nucleotide sequence ID" value="NZ_JACTAH010000001.1"/>
</dbReference>
<evidence type="ECO:0000256" key="3">
    <source>
        <dbReference type="ARBA" id="ARBA00022448"/>
    </source>
</evidence>
<keyword evidence="6 8" id="KW-1133">Transmembrane helix</keyword>
<name>A0ABR9BC50_9RHOO</name>
<evidence type="ECO:0000256" key="4">
    <source>
        <dbReference type="ARBA" id="ARBA00022475"/>
    </source>
</evidence>
<evidence type="ECO:0000313" key="10">
    <source>
        <dbReference type="Proteomes" id="UP000603602"/>
    </source>
</evidence>
<dbReference type="PANTHER" id="PTHR30330">
    <property type="entry name" value="AGSS FAMILY TRANSPORTER, SODIUM-ALANINE"/>
    <property type="match status" value="1"/>
</dbReference>
<comment type="subcellular location">
    <subcellularLocation>
        <location evidence="8">Cell inner membrane</location>
        <topology evidence="8">Multi-pass membrane protein</topology>
    </subcellularLocation>
    <subcellularLocation>
        <location evidence="1">Cell membrane</location>
        <topology evidence="1">Multi-pass membrane protein</topology>
    </subcellularLocation>
</comment>
<feature type="transmembrane region" description="Helical" evidence="8">
    <location>
        <begin position="147"/>
        <end position="166"/>
    </location>
</feature>
<dbReference type="PRINTS" id="PR00175">
    <property type="entry name" value="NAALASMPORT"/>
</dbReference>
<dbReference type="Gene3D" id="1.20.1740.10">
    <property type="entry name" value="Amino acid/polyamine transporter I"/>
    <property type="match status" value="1"/>
</dbReference>
<keyword evidence="4" id="KW-1003">Cell membrane</keyword>
<evidence type="ECO:0000256" key="6">
    <source>
        <dbReference type="ARBA" id="ARBA00022989"/>
    </source>
</evidence>
<proteinExistence type="inferred from homology"/>
<dbReference type="PANTHER" id="PTHR30330:SF3">
    <property type="entry name" value="TRANSCRIPTIONAL REGULATOR, LRP FAMILY"/>
    <property type="match status" value="1"/>
</dbReference>
<keyword evidence="5 8" id="KW-0812">Transmembrane</keyword>
<gene>
    <name evidence="9" type="ORF">IFO67_09070</name>
</gene>
<sequence length="460" mass="48035">MEALTQLVTAINDLVWGPPMLVLILGTGLFLQLRLKLMPIFRIGTGFAMVWRGRHPGAGAQGEISPYAALMTALAATVGTGNIAGVATAIALGGPGALFWMWMTALVGMATKYVEVVLAVHYREKDENGEFIGGPMYAIKNGLGRHWHWLGLAFALFGGLAGFGIGNMVQANSVAEVMNANFGVDHWVSGIVMTVLTGFVLLGGIKRIGAVAEKLVPFMCVAYIAVSLTVLLLNAGHIPAAFALVFDYAFSPAAATGGFAGAAVMMAIRYGVARGIFSNEAGLGTAGIAQAAGKSANAVESGLIGMMGTFIDTILVCTMTGLVLIVTGVWNSGVTGAALSSSAFAAGLPAGGAQFLAVALAVFAYTTILGWAYYGEKCWEYLFGARILKPYRLLWTAFVLVGALTHLDFVWLVADTLNALMAIPNLVSLLLLSPVVAKLTREYFAAKAMPANVAAARSRG</sequence>
<feature type="transmembrane region" description="Helical" evidence="8">
    <location>
        <begin position="350"/>
        <end position="373"/>
    </location>
</feature>
<dbReference type="Pfam" id="PF01235">
    <property type="entry name" value="Na_Ala_symp"/>
    <property type="match status" value="1"/>
</dbReference>
<keyword evidence="8" id="KW-0997">Cell inner membrane</keyword>
<comment type="similarity">
    <text evidence="2 8">Belongs to the alanine or glycine:cation symporter (AGCS) (TC 2.A.25) family.</text>
</comment>
<feature type="transmembrane region" description="Helical" evidence="8">
    <location>
        <begin position="186"/>
        <end position="203"/>
    </location>
</feature>
<keyword evidence="7 8" id="KW-0472">Membrane</keyword>
<feature type="transmembrane region" description="Helical" evidence="8">
    <location>
        <begin position="248"/>
        <end position="268"/>
    </location>
</feature>
<organism evidence="9 10">
    <name type="scientific">Thauera sedimentorum</name>
    <dbReference type="NCBI Taxonomy" id="2767595"/>
    <lineage>
        <taxon>Bacteria</taxon>
        <taxon>Pseudomonadati</taxon>
        <taxon>Pseudomonadota</taxon>
        <taxon>Betaproteobacteria</taxon>
        <taxon>Rhodocyclales</taxon>
        <taxon>Zoogloeaceae</taxon>
        <taxon>Thauera</taxon>
    </lineage>
</organism>
<feature type="transmembrane region" description="Helical" evidence="8">
    <location>
        <begin position="99"/>
        <end position="120"/>
    </location>
</feature>
<evidence type="ECO:0000256" key="8">
    <source>
        <dbReference type="RuleBase" id="RU363064"/>
    </source>
</evidence>
<accession>A0ABR9BC50</accession>
<dbReference type="PROSITE" id="PS00873">
    <property type="entry name" value="NA_ALANINE_SYMP"/>
    <property type="match status" value="1"/>
</dbReference>
<comment type="caution">
    <text evidence="9">The sequence shown here is derived from an EMBL/GenBank/DDBJ whole genome shotgun (WGS) entry which is preliminary data.</text>
</comment>
<keyword evidence="8" id="KW-0769">Symport</keyword>
<evidence type="ECO:0000313" key="9">
    <source>
        <dbReference type="EMBL" id="MBD8503032.1"/>
    </source>
</evidence>
<feature type="transmembrane region" description="Helical" evidence="8">
    <location>
        <begin position="419"/>
        <end position="437"/>
    </location>
</feature>
<reference evidence="10" key="1">
    <citation type="submission" date="2023-07" db="EMBL/GenBank/DDBJ databases">
        <title>Thauera sp. CAU 1555 isolated from sand of Yaerae Beach.</title>
        <authorList>
            <person name="Kim W."/>
        </authorList>
    </citation>
    <scope>NUCLEOTIDE SEQUENCE [LARGE SCALE GENOMIC DNA]</scope>
    <source>
        <strain evidence="10">CAU 1555</strain>
    </source>
</reference>
<protein>
    <submittedName>
        <fullName evidence="9">Sodium:alanine symporter family protein</fullName>
    </submittedName>
</protein>
<keyword evidence="10" id="KW-1185">Reference proteome</keyword>
<feature type="transmembrane region" description="Helical" evidence="8">
    <location>
        <begin position="393"/>
        <end position="413"/>
    </location>
</feature>
<keyword evidence="3 8" id="KW-0813">Transport</keyword>
<feature type="transmembrane region" description="Helical" evidence="8">
    <location>
        <begin position="14"/>
        <end position="33"/>
    </location>
</feature>
<evidence type="ECO:0000256" key="7">
    <source>
        <dbReference type="ARBA" id="ARBA00023136"/>
    </source>
</evidence>